<dbReference type="GeneTree" id="ENSGT00390000010157"/>
<feature type="transmembrane region" description="Helical" evidence="6">
    <location>
        <begin position="195"/>
        <end position="220"/>
    </location>
</feature>
<organism evidence="9 10">
    <name type="scientific">Pygocentrus nattereri</name>
    <name type="common">Red-bellied piranha</name>
    <dbReference type="NCBI Taxonomy" id="42514"/>
    <lineage>
        <taxon>Eukaryota</taxon>
        <taxon>Metazoa</taxon>
        <taxon>Chordata</taxon>
        <taxon>Craniata</taxon>
        <taxon>Vertebrata</taxon>
        <taxon>Euteleostomi</taxon>
        <taxon>Actinopterygii</taxon>
        <taxon>Neopterygii</taxon>
        <taxon>Teleostei</taxon>
        <taxon>Ostariophysi</taxon>
        <taxon>Characiformes</taxon>
        <taxon>Characoidei</taxon>
        <taxon>Pygocentrus</taxon>
    </lineage>
</organism>
<dbReference type="GeneID" id="108432481"/>
<evidence type="ECO:0000256" key="2">
    <source>
        <dbReference type="ARBA" id="ARBA00010596"/>
    </source>
</evidence>
<feature type="compositionally biased region" description="Acidic residues" evidence="7">
    <location>
        <begin position="48"/>
        <end position="60"/>
    </location>
</feature>
<evidence type="ECO:0000313" key="10">
    <source>
        <dbReference type="Proteomes" id="UP001501920"/>
    </source>
</evidence>
<comment type="similarity">
    <text evidence="2 6">Belongs to the YIP1 family.</text>
</comment>
<evidence type="ECO:0000256" key="1">
    <source>
        <dbReference type="ARBA" id="ARBA00004257"/>
    </source>
</evidence>
<protein>
    <recommendedName>
        <fullName evidence="6">Protein YIPF</fullName>
    </recommendedName>
</protein>
<keyword evidence="3 6" id="KW-0812">Transmembrane</keyword>
<dbReference type="PANTHER" id="PTHR12822:SF4">
    <property type="entry name" value="PROTEIN YIPF1"/>
    <property type="match status" value="1"/>
</dbReference>
<evidence type="ECO:0000256" key="5">
    <source>
        <dbReference type="ARBA" id="ARBA00023136"/>
    </source>
</evidence>
<dbReference type="GO" id="GO:0031267">
    <property type="term" value="F:small GTPase binding"/>
    <property type="evidence" value="ECO:0007669"/>
    <property type="project" value="InterPro"/>
</dbReference>
<dbReference type="GO" id="GO:0016192">
    <property type="term" value="P:vesicle-mediated transport"/>
    <property type="evidence" value="ECO:0007669"/>
    <property type="project" value="InterPro"/>
</dbReference>
<feature type="transmembrane region" description="Helical" evidence="6">
    <location>
        <begin position="163"/>
        <end position="183"/>
    </location>
</feature>
<reference evidence="9" key="3">
    <citation type="submission" date="2025-09" db="UniProtKB">
        <authorList>
            <consortium name="Ensembl"/>
        </authorList>
    </citation>
    <scope>IDENTIFICATION</scope>
</reference>
<feature type="domain" description="Yip1" evidence="8">
    <location>
        <begin position="99"/>
        <end position="272"/>
    </location>
</feature>
<dbReference type="Pfam" id="PF04893">
    <property type="entry name" value="Yip1"/>
    <property type="match status" value="1"/>
</dbReference>
<feature type="transmembrane region" description="Helical" evidence="6">
    <location>
        <begin position="255"/>
        <end position="278"/>
    </location>
</feature>
<dbReference type="OMA" id="KRAAGNY"/>
<sequence>MANTDFHLQFQDFGDDADLMAGSTGTTRITIDDHTTKPQKQRRVAGVAEEDETDPLESDDTDKLLSGQKKNAPFWTFEYYQTFFDVDTSQVKDRIIGSVVPWPGKNFVRFYIRNNPDLYGPFWICATLVFAVAVSGNICSFLVNYGQPQYKYVPEFRKVTIAATAIFSYAWFVPLAVWGFLMWRNSKISQTVSYSFLEIVCVYGYSLSIYIPAVVLWIIPSEPLRWCSIILALCLSGSVLILTFWPAIRDDHPRVVIAVTSTIAVLHVLLAVGCKAYFFSTYETTENASGPASVTKGFLTTKAH</sequence>
<dbReference type="InterPro" id="IPR039765">
    <property type="entry name" value="Yip5/YIPF1/YIPF2"/>
</dbReference>
<evidence type="ECO:0000313" key="9">
    <source>
        <dbReference type="Ensembl" id="ENSPNAP00000026193.1"/>
    </source>
</evidence>
<evidence type="ECO:0000256" key="4">
    <source>
        <dbReference type="ARBA" id="ARBA00022989"/>
    </source>
</evidence>
<reference evidence="9" key="2">
    <citation type="submission" date="2025-08" db="UniProtKB">
        <authorList>
            <consortium name="Ensembl"/>
        </authorList>
    </citation>
    <scope>IDENTIFICATION</scope>
</reference>
<proteinExistence type="inferred from homology"/>
<dbReference type="Ensembl" id="ENSPNAT00000005729.2">
    <property type="protein sequence ID" value="ENSPNAP00000026193.1"/>
    <property type="gene ID" value="ENSPNAG00000001746.2"/>
</dbReference>
<reference evidence="9 10" key="1">
    <citation type="submission" date="2020-10" db="EMBL/GenBank/DDBJ databases">
        <title>Pygocentrus nattereri (red-bellied piranha) genome, fPygNat1, primary haplotype.</title>
        <authorList>
            <person name="Myers G."/>
            <person name="Meyer A."/>
            <person name="Karagic N."/>
            <person name="Pippel M."/>
            <person name="Winkler S."/>
            <person name="Tracey A."/>
            <person name="Wood J."/>
            <person name="Formenti G."/>
            <person name="Howe K."/>
            <person name="Fedrigo O."/>
            <person name="Jarvis E.D."/>
        </authorList>
    </citation>
    <scope>NUCLEOTIDE SEQUENCE [LARGE SCALE GENOMIC DNA]</scope>
</reference>
<evidence type="ECO:0000256" key="7">
    <source>
        <dbReference type="SAM" id="MobiDB-lite"/>
    </source>
</evidence>
<feature type="transmembrane region" description="Helical" evidence="6">
    <location>
        <begin position="226"/>
        <end position="248"/>
    </location>
</feature>
<dbReference type="PANTHER" id="PTHR12822">
    <property type="entry name" value="PROTEIN YIPF"/>
    <property type="match status" value="1"/>
</dbReference>
<accession>A0A3B4DRU4</accession>
<dbReference type="GO" id="GO:0000139">
    <property type="term" value="C:Golgi membrane"/>
    <property type="evidence" value="ECO:0007669"/>
    <property type="project" value="UniProtKB-SubCell"/>
</dbReference>
<dbReference type="OrthoDB" id="10256463at2759"/>
<dbReference type="STRING" id="42514.ENSPNAP00000026193"/>
<feature type="region of interest" description="Disordered" evidence="7">
    <location>
        <begin position="29"/>
        <end position="64"/>
    </location>
</feature>
<keyword evidence="4 6" id="KW-1133">Transmembrane helix</keyword>
<dbReference type="AlphaFoldDB" id="A0A3B4DRU4"/>
<dbReference type="InterPro" id="IPR006977">
    <property type="entry name" value="Yip1_dom"/>
</dbReference>
<keyword evidence="5 6" id="KW-0472">Membrane</keyword>
<gene>
    <name evidence="9" type="primary">YIPF1</name>
</gene>
<comment type="subcellular location">
    <subcellularLocation>
        <location evidence="6">Golgi apparatus membrane</location>
        <topology evidence="6">Multi-pass membrane protein</topology>
    </subcellularLocation>
    <subcellularLocation>
        <location evidence="1">Golgi apparatus</location>
        <location evidence="1">cis-Golgi network membrane</location>
        <topology evidence="1">Multi-pass membrane protein</topology>
    </subcellularLocation>
</comment>
<dbReference type="CTD" id="54432"/>
<dbReference type="RefSeq" id="XP_017561807.1">
    <property type="nucleotide sequence ID" value="XM_017706318.2"/>
</dbReference>
<keyword evidence="10" id="KW-1185">Reference proteome</keyword>
<feature type="transmembrane region" description="Helical" evidence="6">
    <location>
        <begin position="118"/>
        <end position="143"/>
    </location>
</feature>
<name>A0A3B4DRU4_PYGNA</name>
<dbReference type="Proteomes" id="UP001501920">
    <property type="component" value="Chromosome 17"/>
</dbReference>
<evidence type="ECO:0000256" key="3">
    <source>
        <dbReference type="ARBA" id="ARBA00022692"/>
    </source>
</evidence>
<evidence type="ECO:0000256" key="6">
    <source>
        <dbReference type="RuleBase" id="RU361264"/>
    </source>
</evidence>
<evidence type="ECO:0000259" key="8">
    <source>
        <dbReference type="Pfam" id="PF04893"/>
    </source>
</evidence>